<reference evidence="2 3" key="1">
    <citation type="submission" date="2018-09" db="EMBL/GenBank/DDBJ databases">
        <title>Altererythrobacter spongiae sp. nov., isolated from a marine sponge.</title>
        <authorList>
            <person name="Zhuang L."/>
            <person name="Luo L."/>
        </authorList>
    </citation>
    <scope>NUCLEOTIDE SEQUENCE [LARGE SCALE GENOMIC DNA]</scope>
    <source>
        <strain evidence="2 3">HN-Y73</strain>
    </source>
</reference>
<dbReference type="Proteomes" id="UP000284395">
    <property type="component" value="Unassembled WGS sequence"/>
</dbReference>
<proteinExistence type="predicted"/>
<protein>
    <recommendedName>
        <fullName evidence="4">Conjugal transfer protein TraA</fullName>
    </recommendedName>
</protein>
<organism evidence="2 3">
    <name type="scientific">Altericroceibacterium spongiae</name>
    <dbReference type="NCBI Taxonomy" id="2320269"/>
    <lineage>
        <taxon>Bacteria</taxon>
        <taxon>Pseudomonadati</taxon>
        <taxon>Pseudomonadota</taxon>
        <taxon>Alphaproteobacteria</taxon>
        <taxon>Sphingomonadales</taxon>
        <taxon>Erythrobacteraceae</taxon>
        <taxon>Altericroceibacterium</taxon>
    </lineage>
</organism>
<keyword evidence="1" id="KW-0732">Signal</keyword>
<feature type="signal peptide" evidence="1">
    <location>
        <begin position="1"/>
        <end position="25"/>
    </location>
</feature>
<gene>
    <name evidence="2" type="ORF">D6851_15670</name>
</gene>
<evidence type="ECO:0000313" key="2">
    <source>
        <dbReference type="EMBL" id="RKF17751.1"/>
    </source>
</evidence>
<evidence type="ECO:0008006" key="4">
    <source>
        <dbReference type="Google" id="ProtNLM"/>
    </source>
</evidence>
<name>A0A420EAQ3_9SPHN</name>
<dbReference type="EMBL" id="RAPF01000012">
    <property type="protein sequence ID" value="RKF17751.1"/>
    <property type="molecule type" value="Genomic_DNA"/>
</dbReference>
<accession>A0A420EAQ3</accession>
<dbReference type="OrthoDB" id="7452202at2"/>
<comment type="caution">
    <text evidence="2">The sequence shown here is derived from an EMBL/GenBank/DDBJ whole genome shotgun (WGS) entry which is preliminary data.</text>
</comment>
<keyword evidence="3" id="KW-1185">Reference proteome</keyword>
<sequence>MKNAGKSLALGAAVGAVALAMGVDAAMAGADTTFDTALTQFTSFLEGSGGKVITVLSFATGVVALASGKFSLSQVAVPVGVGVAAGTGVPIVTSTVTATI</sequence>
<dbReference type="AlphaFoldDB" id="A0A420EAQ3"/>
<evidence type="ECO:0000256" key="1">
    <source>
        <dbReference type="SAM" id="SignalP"/>
    </source>
</evidence>
<feature type="chain" id="PRO_5019202896" description="Conjugal transfer protein TraA" evidence="1">
    <location>
        <begin position="26"/>
        <end position="100"/>
    </location>
</feature>
<evidence type="ECO:0000313" key="3">
    <source>
        <dbReference type="Proteomes" id="UP000284395"/>
    </source>
</evidence>
<dbReference type="RefSeq" id="WP_120325904.1">
    <property type="nucleotide sequence ID" value="NZ_RAPF01000012.1"/>
</dbReference>